<accession>A0AAW7MPL6</accession>
<dbReference type="AlphaFoldDB" id="A0AAW7MPL6"/>
<sequence length="362" mass="38426">MASNSNAPNSARESGIAATAQATELPATQVRTNMKSAKRVVVATVNDPTLLAMSIAAITGGIVRDRIIADLSVDPMSAITILSPSASRVSEAVKTFTPKDVQAQLQTAMIGHCNSFDPFCPEGAHILKEYLSPGKCVVAHVEYKNLTRDAATGVLAHLNALVEQMGAFVIIFVVCTKKQDTAWLRAYAGEFVEISKCEPGPSAQGAIVLTNVNLADHHAQGIGRVMVEAFVDSGGTYTYRSEPFIAERAVVRLAWCMRNKGAKIEQIAKLIGCNKSNVSRGFENLLIQPNNAVGMKPPKGSRARWATVYDLDEVWPRKAPDAGVADEAMKTPDSPKTGDSGHAVKAPPMANGTGSVPSNSPS</sequence>
<feature type="region of interest" description="Disordered" evidence="1">
    <location>
        <begin position="320"/>
        <end position="362"/>
    </location>
</feature>
<evidence type="ECO:0008006" key="6">
    <source>
        <dbReference type="Google" id="ProtNLM"/>
    </source>
</evidence>
<reference evidence="2" key="1">
    <citation type="submission" date="2018-04" db="EMBL/GenBank/DDBJ databases">
        <authorList>
            <person name="Jy Z."/>
        </authorList>
    </citation>
    <scope>NUCLEOTIDE SEQUENCE</scope>
    <source>
        <strain evidence="3">AS13</strain>
        <strain evidence="2">LA18</strain>
    </source>
</reference>
<gene>
    <name evidence="2" type="ORF">DBA34_16200</name>
    <name evidence="3" type="ORF">DBB29_19505</name>
</gene>
<evidence type="ECO:0000256" key="1">
    <source>
        <dbReference type="SAM" id="MobiDB-lite"/>
    </source>
</evidence>
<protein>
    <recommendedName>
        <fullName evidence="6">HTH luxR-type domain-containing protein</fullName>
    </recommendedName>
</protein>
<evidence type="ECO:0000313" key="4">
    <source>
        <dbReference type="Proteomes" id="UP001172788"/>
    </source>
</evidence>
<proteinExistence type="predicted"/>
<evidence type="ECO:0000313" key="2">
    <source>
        <dbReference type="EMBL" id="MDN4574792.1"/>
    </source>
</evidence>
<dbReference type="EMBL" id="QAIC01000040">
    <property type="protein sequence ID" value="MDN4574792.1"/>
    <property type="molecule type" value="Genomic_DNA"/>
</dbReference>
<dbReference type="Proteomes" id="UP001172788">
    <property type="component" value="Unassembled WGS sequence"/>
</dbReference>
<evidence type="ECO:0000313" key="5">
    <source>
        <dbReference type="Proteomes" id="UP001172791"/>
    </source>
</evidence>
<evidence type="ECO:0000313" key="3">
    <source>
        <dbReference type="EMBL" id="MDN4580295.1"/>
    </source>
</evidence>
<feature type="compositionally biased region" description="Polar residues" evidence="1">
    <location>
        <begin position="352"/>
        <end position="362"/>
    </location>
</feature>
<name>A0AAW7MPL6_9BURK</name>
<dbReference type="EMBL" id="QAID01000043">
    <property type="protein sequence ID" value="MDN4580295.1"/>
    <property type="molecule type" value="Genomic_DNA"/>
</dbReference>
<organism evidence="2 5">
    <name type="scientific">Pandoraea cepalis</name>
    <dbReference type="NCBI Taxonomy" id="2508294"/>
    <lineage>
        <taxon>Bacteria</taxon>
        <taxon>Pseudomonadati</taxon>
        <taxon>Pseudomonadota</taxon>
        <taxon>Betaproteobacteria</taxon>
        <taxon>Burkholderiales</taxon>
        <taxon>Burkholderiaceae</taxon>
        <taxon>Pandoraea</taxon>
    </lineage>
</organism>
<dbReference type="Proteomes" id="UP001172791">
    <property type="component" value="Unassembled WGS sequence"/>
</dbReference>
<keyword evidence="4" id="KW-1185">Reference proteome</keyword>
<comment type="caution">
    <text evidence="2">The sequence shown here is derived from an EMBL/GenBank/DDBJ whole genome shotgun (WGS) entry which is preliminary data.</text>
</comment>